<protein>
    <submittedName>
        <fullName evidence="6">UDP-2-acetamido-2-deoxy-3-oxo-D-glucuronate aminotransferase</fullName>
        <ecNumber evidence="6">2.6.1.98</ecNumber>
    </submittedName>
</protein>
<accession>A0A518E4K8</accession>
<dbReference type="AlphaFoldDB" id="A0A518E4K8"/>
<dbReference type="OrthoDB" id="9810913at2"/>
<reference evidence="6 7" key="1">
    <citation type="submission" date="2019-02" db="EMBL/GenBank/DDBJ databases">
        <title>Deep-cultivation of Planctomycetes and their phenomic and genomic characterization uncovers novel biology.</title>
        <authorList>
            <person name="Wiegand S."/>
            <person name="Jogler M."/>
            <person name="Boedeker C."/>
            <person name="Pinto D."/>
            <person name="Vollmers J."/>
            <person name="Rivas-Marin E."/>
            <person name="Kohn T."/>
            <person name="Peeters S.H."/>
            <person name="Heuer A."/>
            <person name="Rast P."/>
            <person name="Oberbeckmann S."/>
            <person name="Bunk B."/>
            <person name="Jeske O."/>
            <person name="Meyerdierks A."/>
            <person name="Storesund J.E."/>
            <person name="Kallscheuer N."/>
            <person name="Luecker S."/>
            <person name="Lage O.M."/>
            <person name="Pohl T."/>
            <person name="Merkel B.J."/>
            <person name="Hornburger P."/>
            <person name="Mueller R.-W."/>
            <person name="Bruemmer F."/>
            <person name="Labrenz M."/>
            <person name="Spormann A.M."/>
            <person name="Op den Camp H."/>
            <person name="Overmann J."/>
            <person name="Amann R."/>
            <person name="Jetten M.S.M."/>
            <person name="Mascher T."/>
            <person name="Medema M.H."/>
            <person name="Devos D.P."/>
            <person name="Kaster A.-K."/>
            <person name="Ovreas L."/>
            <person name="Rohde M."/>
            <person name="Galperin M.Y."/>
            <person name="Jogler C."/>
        </authorList>
    </citation>
    <scope>NUCLEOTIDE SEQUENCE [LARGE SCALE GENOMIC DNA]</scope>
    <source>
        <strain evidence="6 7">Pla85_3_4</strain>
    </source>
</reference>
<sequence>MIPLCDLTRSYQTLKAEIDAAMQSVAEKGHFILGPNAKAFEQEIADFCGCRYAVGVNSGTDALHLALRALKIGPGDEVITTPFTFVATTEAIGIVGARPVFVDIDPRTFNLDPNQIEDAITPRTKAILPVHLYGQPCSIDAVMEIAERRQLRVVEDCAQSLGAAYHGRQTGTFGDAGCLSFFPSKNLGCFGDGGMLITNDTDVYERAEMLRRHGGRVKYHHEELGLNSRLDELQAAILRVKLPHLHAWNQKRRQHAYHYNHLLQDCPTVVPPAEWTEAGTTVPRSAGETTPDVLQAVYHQYTVQVENRDAVMQRLTEQQVGNAVYYPVPLHLQQVHADLQLGRGSFPHAERAAECCLSLPMFPELTEKQQQTVIAELKQAAAPAARRAG</sequence>
<keyword evidence="7" id="KW-1185">Reference proteome</keyword>
<evidence type="ECO:0000256" key="3">
    <source>
        <dbReference type="PIRSR" id="PIRSR000390-1"/>
    </source>
</evidence>
<dbReference type="GO" id="GO:0008483">
    <property type="term" value="F:transaminase activity"/>
    <property type="evidence" value="ECO:0007669"/>
    <property type="project" value="UniProtKB-KW"/>
</dbReference>
<dbReference type="FunFam" id="3.40.640.10:FF:000089">
    <property type="entry name" value="Aminotransferase, DegT/DnrJ/EryC1/StrS family"/>
    <property type="match status" value="1"/>
</dbReference>
<feature type="modified residue" description="N6-(pyridoxal phosphate)lysine" evidence="4">
    <location>
        <position position="185"/>
    </location>
</feature>
<proteinExistence type="inferred from homology"/>
<dbReference type="RefSeq" id="WP_145058727.1">
    <property type="nucleotide sequence ID" value="NZ_CP036433.1"/>
</dbReference>
<dbReference type="Pfam" id="PF01041">
    <property type="entry name" value="DegT_DnrJ_EryC1"/>
    <property type="match status" value="1"/>
</dbReference>
<dbReference type="InterPro" id="IPR015421">
    <property type="entry name" value="PyrdxlP-dep_Trfase_major"/>
</dbReference>
<dbReference type="Proteomes" id="UP000317648">
    <property type="component" value="Chromosome"/>
</dbReference>
<dbReference type="GO" id="GO:0000271">
    <property type="term" value="P:polysaccharide biosynthetic process"/>
    <property type="evidence" value="ECO:0007669"/>
    <property type="project" value="TreeGrafter"/>
</dbReference>
<dbReference type="PIRSF" id="PIRSF000390">
    <property type="entry name" value="PLP_StrS"/>
    <property type="match status" value="1"/>
</dbReference>
<gene>
    <name evidence="6" type="primary">wbpE_2</name>
    <name evidence="6" type="ORF">Pla8534_69420</name>
</gene>
<dbReference type="InterPro" id="IPR015424">
    <property type="entry name" value="PyrdxlP-dep_Trfase"/>
</dbReference>
<dbReference type="EC" id="2.6.1.98" evidence="6"/>
<dbReference type="EMBL" id="CP036433">
    <property type="protein sequence ID" value="QDU99031.1"/>
    <property type="molecule type" value="Genomic_DNA"/>
</dbReference>
<dbReference type="Gene3D" id="3.90.1150.10">
    <property type="entry name" value="Aspartate Aminotransferase, domain 1"/>
    <property type="match status" value="1"/>
</dbReference>
<evidence type="ECO:0000256" key="2">
    <source>
        <dbReference type="ARBA" id="ARBA00037999"/>
    </source>
</evidence>
<dbReference type="KEGG" id="lcre:Pla8534_69420"/>
<feature type="active site" description="Proton acceptor" evidence="3">
    <location>
        <position position="185"/>
    </location>
</feature>
<dbReference type="PANTHER" id="PTHR30244">
    <property type="entry name" value="TRANSAMINASE"/>
    <property type="match status" value="1"/>
</dbReference>
<evidence type="ECO:0000256" key="5">
    <source>
        <dbReference type="RuleBase" id="RU004508"/>
    </source>
</evidence>
<keyword evidence="6" id="KW-0032">Aminotransferase</keyword>
<dbReference type="InterPro" id="IPR015422">
    <property type="entry name" value="PyrdxlP-dep_Trfase_small"/>
</dbReference>
<dbReference type="GO" id="GO:0030170">
    <property type="term" value="F:pyridoxal phosphate binding"/>
    <property type="evidence" value="ECO:0007669"/>
    <property type="project" value="UniProtKB-ARBA"/>
</dbReference>
<evidence type="ECO:0000313" key="7">
    <source>
        <dbReference type="Proteomes" id="UP000317648"/>
    </source>
</evidence>
<dbReference type="Gene3D" id="3.40.640.10">
    <property type="entry name" value="Type I PLP-dependent aspartate aminotransferase-like (Major domain)"/>
    <property type="match status" value="1"/>
</dbReference>
<dbReference type="CDD" id="cd00616">
    <property type="entry name" value="AHBA_syn"/>
    <property type="match status" value="1"/>
</dbReference>
<name>A0A518E4K8_9BACT</name>
<evidence type="ECO:0000256" key="1">
    <source>
        <dbReference type="ARBA" id="ARBA00022898"/>
    </source>
</evidence>
<evidence type="ECO:0000256" key="4">
    <source>
        <dbReference type="PIRSR" id="PIRSR000390-2"/>
    </source>
</evidence>
<keyword evidence="1 4" id="KW-0663">Pyridoxal phosphate</keyword>
<comment type="similarity">
    <text evidence="2 5">Belongs to the DegT/DnrJ/EryC1 family.</text>
</comment>
<evidence type="ECO:0000313" key="6">
    <source>
        <dbReference type="EMBL" id="QDU99031.1"/>
    </source>
</evidence>
<dbReference type="SUPFAM" id="SSF53383">
    <property type="entry name" value="PLP-dependent transferases"/>
    <property type="match status" value="1"/>
</dbReference>
<dbReference type="InterPro" id="IPR000653">
    <property type="entry name" value="DegT/StrS_aminotransferase"/>
</dbReference>
<organism evidence="6 7">
    <name type="scientific">Lignipirellula cremea</name>
    <dbReference type="NCBI Taxonomy" id="2528010"/>
    <lineage>
        <taxon>Bacteria</taxon>
        <taxon>Pseudomonadati</taxon>
        <taxon>Planctomycetota</taxon>
        <taxon>Planctomycetia</taxon>
        <taxon>Pirellulales</taxon>
        <taxon>Pirellulaceae</taxon>
        <taxon>Lignipirellula</taxon>
    </lineage>
</organism>
<keyword evidence="6" id="KW-0808">Transferase</keyword>
<dbReference type="PANTHER" id="PTHR30244:SF36">
    <property type="entry name" value="3-OXO-GLUCOSE-6-PHOSPHATE:GLUTAMATE AMINOTRANSFERASE"/>
    <property type="match status" value="1"/>
</dbReference>